<dbReference type="Gene3D" id="3.40.50.1440">
    <property type="entry name" value="Tubulin/FtsZ, GTPase domain"/>
    <property type="match status" value="1"/>
</dbReference>
<dbReference type="GO" id="GO:0005874">
    <property type="term" value="C:microtubule"/>
    <property type="evidence" value="ECO:0007669"/>
    <property type="project" value="UniProtKB-KW"/>
</dbReference>
<accession>A0A8J8T1T8</accession>
<dbReference type="GO" id="GO:0007017">
    <property type="term" value="P:microtubule-based process"/>
    <property type="evidence" value="ECO:0007669"/>
    <property type="project" value="InterPro"/>
</dbReference>
<protein>
    <recommendedName>
        <fullName evidence="5">Tubulin/FtsZ GTPase domain-containing protein</fullName>
    </recommendedName>
</protein>
<dbReference type="SMART" id="SM00864">
    <property type="entry name" value="Tubulin"/>
    <property type="match status" value="1"/>
</dbReference>
<dbReference type="InterPro" id="IPR003008">
    <property type="entry name" value="Tubulin_FtsZ_GTPase"/>
</dbReference>
<dbReference type="InterPro" id="IPR008280">
    <property type="entry name" value="Tub_FtsZ_C"/>
</dbReference>
<proteinExistence type="inferred from homology"/>
<evidence type="ECO:0000259" key="5">
    <source>
        <dbReference type="SMART" id="SM00864"/>
    </source>
</evidence>
<dbReference type="PANTHER" id="PTHR11588">
    <property type="entry name" value="TUBULIN"/>
    <property type="match status" value="1"/>
</dbReference>
<dbReference type="Proteomes" id="UP000785679">
    <property type="component" value="Unassembled WGS sequence"/>
</dbReference>
<dbReference type="SUPFAM" id="SSF52490">
    <property type="entry name" value="Tubulin nucleotide-binding domain-like"/>
    <property type="match status" value="1"/>
</dbReference>
<evidence type="ECO:0000313" key="7">
    <source>
        <dbReference type="Proteomes" id="UP000785679"/>
    </source>
</evidence>
<dbReference type="InterPro" id="IPR000217">
    <property type="entry name" value="Tubulin"/>
</dbReference>
<dbReference type="EMBL" id="RRYP01010340">
    <property type="protein sequence ID" value="TNV78441.1"/>
    <property type="molecule type" value="Genomic_DNA"/>
</dbReference>
<keyword evidence="3" id="KW-0547">Nucleotide-binding</keyword>
<dbReference type="OrthoDB" id="323686at2759"/>
<dbReference type="Pfam" id="PF00091">
    <property type="entry name" value="Tubulin"/>
    <property type="match status" value="1"/>
</dbReference>
<dbReference type="PRINTS" id="PR01161">
    <property type="entry name" value="TUBULIN"/>
</dbReference>
<evidence type="ECO:0000313" key="6">
    <source>
        <dbReference type="EMBL" id="TNV78441.1"/>
    </source>
</evidence>
<evidence type="ECO:0000256" key="4">
    <source>
        <dbReference type="ARBA" id="ARBA00023134"/>
    </source>
</evidence>
<dbReference type="Gene3D" id="1.10.287.600">
    <property type="entry name" value="Helix hairpin bin"/>
    <property type="match status" value="1"/>
</dbReference>
<evidence type="ECO:0000256" key="2">
    <source>
        <dbReference type="ARBA" id="ARBA00022701"/>
    </source>
</evidence>
<keyword evidence="2" id="KW-0493">Microtubule</keyword>
<organism evidence="6 7">
    <name type="scientific">Halteria grandinella</name>
    <dbReference type="NCBI Taxonomy" id="5974"/>
    <lineage>
        <taxon>Eukaryota</taxon>
        <taxon>Sar</taxon>
        <taxon>Alveolata</taxon>
        <taxon>Ciliophora</taxon>
        <taxon>Intramacronucleata</taxon>
        <taxon>Spirotrichea</taxon>
        <taxon>Stichotrichia</taxon>
        <taxon>Sporadotrichida</taxon>
        <taxon>Halteriidae</taxon>
        <taxon>Halteria</taxon>
    </lineage>
</organism>
<evidence type="ECO:0000256" key="1">
    <source>
        <dbReference type="ARBA" id="ARBA00009636"/>
    </source>
</evidence>
<comment type="similarity">
    <text evidence="1">Belongs to the tubulin family.</text>
</comment>
<dbReference type="InterPro" id="IPR036525">
    <property type="entry name" value="Tubulin/FtsZ_GTPase_sf"/>
</dbReference>
<gene>
    <name evidence="6" type="ORF">FGO68_gene11212</name>
</gene>
<reference evidence="6" key="1">
    <citation type="submission" date="2019-06" db="EMBL/GenBank/DDBJ databases">
        <authorList>
            <person name="Zheng W."/>
        </authorList>
    </citation>
    <scope>NUCLEOTIDE SEQUENCE</scope>
    <source>
        <strain evidence="6">QDHG01</strain>
    </source>
</reference>
<comment type="caution">
    <text evidence="6">The sequence shown here is derived from an EMBL/GenBank/DDBJ whole genome shotgun (WGS) entry which is preliminary data.</text>
</comment>
<name>A0A8J8T1T8_HALGN</name>
<dbReference type="InterPro" id="IPR023123">
    <property type="entry name" value="Tubulin_C"/>
</dbReference>
<sequence length="434" mass="50037">MKEIISIHLGDLGLNLAQTLWPRFQQETLDFDQTSITDSPFYSEYQSGSVKPRAILCDLDAQNMDYIRMQEGCIFDRDCMINHKDGSGGITVRGKYTTGKEIRDQVLECIRKQTEQCDSVDGFMLYFSPLGGTSGVSDYILQEIHDQKSKCMGVFNVPNQNTSSLVVQMFNFVLCQHQMREMLGSNIVFSNQNIQNNLSSQLKVKHPHLKEVNHALTDMISNLTCGMRFQHSTTNSLSLRELINTQCLYRQANFSQIVHYLPSQDEAASVGLRDTLYTKNHHFLNYKVDSTHEFIQEKIFAHTLLTRGGSLHQSDISSVLKESSKYKQHLGDNLFLYNHTSRPSQSSLLQFQPRAKFTALQNSSDFMHVLEKIEYEFDMLYRYRAFVFWFVGEGMESGEFSECRENISVMKQDYQELYNMGNANNEEEDDDEEQ</sequence>
<keyword evidence="7" id="KW-1185">Reference proteome</keyword>
<feature type="domain" description="Tubulin/FtsZ GTPase" evidence="5">
    <location>
        <begin position="41"/>
        <end position="231"/>
    </location>
</feature>
<evidence type="ECO:0000256" key="3">
    <source>
        <dbReference type="ARBA" id="ARBA00022741"/>
    </source>
</evidence>
<dbReference type="GO" id="GO:0005525">
    <property type="term" value="F:GTP binding"/>
    <property type="evidence" value="ECO:0007669"/>
    <property type="project" value="UniProtKB-KW"/>
</dbReference>
<dbReference type="SUPFAM" id="SSF55307">
    <property type="entry name" value="Tubulin C-terminal domain-like"/>
    <property type="match status" value="1"/>
</dbReference>
<dbReference type="AlphaFoldDB" id="A0A8J8T1T8"/>
<keyword evidence="4" id="KW-0342">GTP-binding</keyword>